<keyword evidence="2" id="KW-0808">Transferase</keyword>
<protein>
    <submittedName>
        <fullName evidence="5">Acyl-CoA hydrolase</fullName>
    </submittedName>
</protein>
<dbReference type="SUPFAM" id="SSF100950">
    <property type="entry name" value="NagB/RpiA/CoA transferase-like"/>
    <property type="match status" value="2"/>
</dbReference>
<sequence length="442" mass="48617">MSVQEIYTQKKRTVAECLQLIANGDHLICGLAASEPMTLLESLHELSDQKVSDLLLTNTLPMGAYEFLVNPKYGQTFTVSSWFYTPVMRKNNHQPHITFQPNHLHRAMDKRLTATADRRPVLLTTCAPMDRHGYLSLSIGNTYEKQLIQSGKALVIVEVSNRFPRTFGDNQIHISQVDALVETDRPIPCLPVNGINSYDERIGALIAERIEDGSTIQLGIGGIPNAVAKALEVRQHLGIHTEMFTDGMVDLIEKGAVTNSMKTLHRDQSVCTFALGSQKLYDFLDDNPSVLFQQGCWTNDPSVIAQNHQMISINTTIEVDFGGQCCSESLGYQQFSGTGGQADTAIGAQKSPGGKSFIALYSTAQITDANGEKKNISKIVPTLKPGAVVSLSRNDVDYVVTEYGVAALRGESIASRTRQLIDIAHPDFREELTAEAKKMNFL</sequence>
<dbReference type="GO" id="GO:0006083">
    <property type="term" value="P:acetate metabolic process"/>
    <property type="evidence" value="ECO:0007669"/>
    <property type="project" value="InterPro"/>
</dbReference>
<evidence type="ECO:0000256" key="1">
    <source>
        <dbReference type="ARBA" id="ARBA00009632"/>
    </source>
</evidence>
<evidence type="ECO:0000313" key="6">
    <source>
        <dbReference type="Proteomes" id="UP001158066"/>
    </source>
</evidence>
<evidence type="ECO:0000259" key="3">
    <source>
        <dbReference type="Pfam" id="PF02550"/>
    </source>
</evidence>
<dbReference type="InterPro" id="IPR026888">
    <property type="entry name" value="AcetylCoA_hyd_C"/>
</dbReference>
<dbReference type="Proteomes" id="UP001158066">
    <property type="component" value="Unassembled WGS sequence"/>
</dbReference>
<evidence type="ECO:0000256" key="2">
    <source>
        <dbReference type="ARBA" id="ARBA00022679"/>
    </source>
</evidence>
<feature type="domain" description="Acetyl-CoA hydrolase/transferase C-terminal" evidence="4">
    <location>
        <begin position="276"/>
        <end position="436"/>
    </location>
</feature>
<dbReference type="RefSeq" id="WP_283407777.1">
    <property type="nucleotide sequence ID" value="NZ_FXUF01000001.1"/>
</dbReference>
<feature type="domain" description="Acetyl-CoA hydrolase/transferase N-terminal" evidence="3">
    <location>
        <begin position="5"/>
        <end position="189"/>
    </location>
</feature>
<dbReference type="GO" id="GO:0008775">
    <property type="term" value="F:acetate CoA-transferase activity"/>
    <property type="evidence" value="ECO:0007669"/>
    <property type="project" value="InterPro"/>
</dbReference>
<dbReference type="PANTHER" id="PTHR21432:SF20">
    <property type="entry name" value="ACETYL-COA HYDROLASE"/>
    <property type="match status" value="1"/>
</dbReference>
<dbReference type="EMBL" id="FXUF01000001">
    <property type="protein sequence ID" value="SMP40926.1"/>
    <property type="molecule type" value="Genomic_DNA"/>
</dbReference>
<keyword evidence="5" id="KW-0378">Hydrolase</keyword>
<dbReference type="AlphaFoldDB" id="A0AA46AHQ0"/>
<dbReference type="InterPro" id="IPR038460">
    <property type="entry name" value="AcetylCoA_hyd_C_sf"/>
</dbReference>
<dbReference type="PANTHER" id="PTHR21432">
    <property type="entry name" value="ACETYL-COA HYDROLASE-RELATED"/>
    <property type="match status" value="1"/>
</dbReference>
<dbReference type="Gene3D" id="3.30.750.70">
    <property type="entry name" value="4-hydroxybutyrate coenzyme like domains"/>
    <property type="match status" value="1"/>
</dbReference>
<dbReference type="Pfam" id="PF02550">
    <property type="entry name" value="AcetylCoA_hydro"/>
    <property type="match status" value="1"/>
</dbReference>
<dbReference type="InterPro" id="IPR003702">
    <property type="entry name" value="ActCoA_hydro_N"/>
</dbReference>
<accession>A0AA46AHQ0</accession>
<dbReference type="Pfam" id="PF13336">
    <property type="entry name" value="AcetylCoA_hyd_C"/>
    <property type="match status" value="1"/>
</dbReference>
<dbReference type="GO" id="GO:0016787">
    <property type="term" value="F:hydrolase activity"/>
    <property type="evidence" value="ECO:0007669"/>
    <property type="project" value="UniProtKB-KW"/>
</dbReference>
<proteinExistence type="inferred from homology"/>
<dbReference type="Gene3D" id="3.40.1080.10">
    <property type="entry name" value="Glutaconate Coenzyme A-transferase"/>
    <property type="match status" value="1"/>
</dbReference>
<evidence type="ECO:0000259" key="4">
    <source>
        <dbReference type="Pfam" id="PF13336"/>
    </source>
</evidence>
<reference evidence="5" key="1">
    <citation type="submission" date="2017-05" db="EMBL/GenBank/DDBJ databases">
        <authorList>
            <person name="Varghese N."/>
            <person name="Submissions S."/>
        </authorList>
    </citation>
    <scope>NUCLEOTIDE SEQUENCE</scope>
    <source>
        <strain evidence="5">Su22</strain>
    </source>
</reference>
<name>A0AA46AHQ0_9CLOT</name>
<comment type="similarity">
    <text evidence="1">Belongs to the acetyl-CoA hydrolase/transferase family.</text>
</comment>
<evidence type="ECO:0000313" key="5">
    <source>
        <dbReference type="EMBL" id="SMP40926.1"/>
    </source>
</evidence>
<dbReference type="InterPro" id="IPR046433">
    <property type="entry name" value="ActCoA_hydro"/>
</dbReference>
<organism evidence="5 6">
    <name type="scientific">Anoxynatronum buryatiense</name>
    <dbReference type="NCBI Taxonomy" id="489973"/>
    <lineage>
        <taxon>Bacteria</taxon>
        <taxon>Bacillati</taxon>
        <taxon>Bacillota</taxon>
        <taxon>Clostridia</taxon>
        <taxon>Eubacteriales</taxon>
        <taxon>Clostridiaceae</taxon>
        <taxon>Anoxynatronum</taxon>
    </lineage>
</organism>
<dbReference type="InterPro" id="IPR037171">
    <property type="entry name" value="NagB/RpiA_transferase-like"/>
</dbReference>
<gene>
    <name evidence="5" type="ORF">SAMN06296020_101437</name>
</gene>
<dbReference type="Gene3D" id="3.40.1080.20">
    <property type="entry name" value="Acetyl-CoA hydrolase/transferase C-terminal domain"/>
    <property type="match status" value="1"/>
</dbReference>
<comment type="caution">
    <text evidence="5">The sequence shown here is derived from an EMBL/GenBank/DDBJ whole genome shotgun (WGS) entry which is preliminary data.</text>
</comment>
<keyword evidence="6" id="KW-1185">Reference proteome</keyword>